<dbReference type="Proteomes" id="UP000033452">
    <property type="component" value="Unassembled WGS sequence"/>
</dbReference>
<keyword evidence="1" id="KW-0812">Transmembrane</keyword>
<feature type="transmembrane region" description="Helical" evidence="1">
    <location>
        <begin position="36"/>
        <end position="59"/>
    </location>
</feature>
<name>A0A0F4QJX9_9GAMM</name>
<protein>
    <submittedName>
        <fullName evidence="2">Uncharacterized protein</fullName>
    </submittedName>
</protein>
<evidence type="ECO:0000313" key="2">
    <source>
        <dbReference type="EMBL" id="KJZ07931.1"/>
    </source>
</evidence>
<reference evidence="2 3" key="1">
    <citation type="journal article" date="2015" name="BMC Genomics">
        <title>Genome mining reveals unlocked bioactive potential of marine Gram-negative bacteria.</title>
        <authorList>
            <person name="Machado H."/>
            <person name="Sonnenschein E.C."/>
            <person name="Melchiorsen J."/>
            <person name="Gram L."/>
        </authorList>
    </citation>
    <scope>NUCLEOTIDE SEQUENCE [LARGE SCALE GENOMIC DNA]</scope>
    <source>
        <strain evidence="2 3">S2471</strain>
    </source>
</reference>
<dbReference type="OrthoDB" id="6312461at2"/>
<comment type="caution">
    <text evidence="2">The sequence shown here is derived from an EMBL/GenBank/DDBJ whole genome shotgun (WGS) entry which is preliminary data.</text>
</comment>
<keyword evidence="3" id="KW-1185">Reference proteome</keyword>
<proteinExistence type="predicted"/>
<evidence type="ECO:0000256" key="1">
    <source>
        <dbReference type="SAM" id="Phobius"/>
    </source>
</evidence>
<dbReference type="PATRIC" id="fig|43658.5.peg.2907"/>
<dbReference type="AlphaFoldDB" id="A0A0F4QJX9"/>
<keyword evidence="1" id="KW-0472">Membrane</keyword>
<feature type="transmembrane region" description="Helical" evidence="1">
    <location>
        <begin position="65"/>
        <end position="87"/>
    </location>
</feature>
<sequence>MENSIIYSYQQLPEQVKKVVRLHGNGSISFNTNKAVLVRLLAILFLLVSLFAFCLTLFIGEVFHIVSLFLATPLTIILFSHSNCIVVDHKSGTFRRQARLLWRSAQLTQQAKIEDIEVVMTKDGQKDGRRVNLMGQVLHFDKPSEAHAFLALLKFQFNANTLEQITAWPNKIPWIPVEDNEMTPGQSFAPLSDHIVPVWSLQDKLKLLIPALVFSAMAGLVQLGGKL</sequence>
<organism evidence="2 3">
    <name type="scientific">Pseudoalteromonas rubra</name>
    <dbReference type="NCBI Taxonomy" id="43658"/>
    <lineage>
        <taxon>Bacteria</taxon>
        <taxon>Pseudomonadati</taxon>
        <taxon>Pseudomonadota</taxon>
        <taxon>Gammaproteobacteria</taxon>
        <taxon>Alteromonadales</taxon>
        <taxon>Pseudoalteromonadaceae</taxon>
        <taxon>Pseudoalteromonas</taxon>
    </lineage>
</organism>
<evidence type="ECO:0000313" key="3">
    <source>
        <dbReference type="Proteomes" id="UP000033452"/>
    </source>
</evidence>
<gene>
    <name evidence="2" type="ORF">TW77_13775</name>
</gene>
<dbReference type="RefSeq" id="WP_046005564.1">
    <property type="nucleotide sequence ID" value="NZ_JXYA01000031.1"/>
</dbReference>
<dbReference type="EMBL" id="JXYA01000031">
    <property type="protein sequence ID" value="KJZ07931.1"/>
    <property type="molecule type" value="Genomic_DNA"/>
</dbReference>
<keyword evidence="1" id="KW-1133">Transmembrane helix</keyword>
<accession>A0A0F4QJX9</accession>